<dbReference type="Gene3D" id="3.20.190.10">
    <property type="entry name" value="MutM-like, N-terminal"/>
    <property type="match status" value="1"/>
</dbReference>
<feature type="active site" description="Proton donor; for delta-elimination activity" evidence="15">
    <location>
        <position position="257"/>
    </location>
</feature>
<dbReference type="GO" id="GO:0003684">
    <property type="term" value="F:damaged DNA binding"/>
    <property type="evidence" value="ECO:0007669"/>
    <property type="project" value="InterPro"/>
</dbReference>
<evidence type="ECO:0000256" key="1">
    <source>
        <dbReference type="ARBA" id="ARBA00001668"/>
    </source>
</evidence>
<dbReference type="GO" id="GO:0140078">
    <property type="term" value="F:class I DNA-(apurinic or apyrimidinic site) endonuclease activity"/>
    <property type="evidence" value="ECO:0007669"/>
    <property type="project" value="UniProtKB-EC"/>
</dbReference>
<sequence length="287" mass="32662">MPELPEVETTKTSLEPLLQQQVIAVKVRQSKLRWSIPDDIQQLQGQRLLSLRRRSKYILAQFERDQMIWHLGMSGSFRLAQPQDELRKHDHLMIDFDHVQLRYHDPRRFGCILWLNQDTQQKLLDPLGPEPLSDDFNTDYLYQKLQKKAVAIKVALMDNHIVVGVGNIYATESLFLTGIHPAQAAHSLTRTQVEALVIEIKRILQHAIQLGGTTLRDYSNAMGENGYFQQTLLAYGRAGEMCVQCETTLENIKLGQRASVYCPACQALKKVPVRPTTSKANSTANSK</sequence>
<dbReference type="SUPFAM" id="SSF46946">
    <property type="entry name" value="S13-like H2TH domain"/>
    <property type="match status" value="1"/>
</dbReference>
<comment type="function">
    <text evidence="15">Involved in base excision repair of DNA damaged by oxidation or by mutagenic agents. Acts as DNA glycosylase that recognizes and removes damaged bases. Has a preference for oxidized purines, such as 7,8-dihydro-8-oxoguanine (8-oxoG). Has AP (apurinic/apyrimidinic) lyase activity and introduces nicks in the DNA strand. Cleaves the DNA backbone by beta-delta elimination to generate a single-strand break at the site of the removed base with both 3'- and 5'-phosphates.</text>
</comment>
<feature type="binding site" evidence="15">
    <location>
        <position position="89"/>
    </location>
    <ligand>
        <name>DNA</name>
        <dbReference type="ChEBI" id="CHEBI:16991"/>
    </ligand>
</feature>
<keyword evidence="8 15" id="KW-0862">Zinc</keyword>
<feature type="domain" description="Formamidopyrimidine-DNA glycosylase catalytic" evidence="17">
    <location>
        <begin position="2"/>
        <end position="110"/>
    </location>
</feature>
<evidence type="ECO:0000313" key="19">
    <source>
        <dbReference type="Proteomes" id="UP000093391"/>
    </source>
</evidence>
<keyword evidence="19" id="KW-1185">Reference proteome</keyword>
<dbReference type="OrthoDB" id="9800855at2"/>
<dbReference type="InterPro" id="IPR010979">
    <property type="entry name" value="Ribosomal_uS13-like_H2TH"/>
</dbReference>
<evidence type="ECO:0000256" key="9">
    <source>
        <dbReference type="ARBA" id="ARBA00023125"/>
    </source>
</evidence>
<comment type="catalytic activity">
    <reaction evidence="1 15">
        <text>Hydrolysis of DNA containing ring-opened 7-methylguanine residues, releasing 2,6-diamino-4-hydroxy-5-(N-methyl)formamidopyrimidine.</text>
        <dbReference type="EC" id="3.2.2.23"/>
    </reaction>
</comment>
<comment type="subunit">
    <text evidence="3 15">Monomer.</text>
</comment>
<evidence type="ECO:0000256" key="11">
    <source>
        <dbReference type="ARBA" id="ARBA00023239"/>
    </source>
</evidence>
<dbReference type="SMART" id="SM01232">
    <property type="entry name" value="H2TH"/>
    <property type="match status" value="1"/>
</dbReference>
<dbReference type="GO" id="GO:0034039">
    <property type="term" value="F:8-oxo-7,8-dihydroguanine DNA N-glycosylase activity"/>
    <property type="evidence" value="ECO:0007669"/>
    <property type="project" value="TreeGrafter"/>
</dbReference>
<dbReference type="EC" id="3.2.2.23" evidence="15"/>
<keyword evidence="10 15" id="KW-0234">DNA repair</keyword>
<dbReference type="PROSITE" id="PS51066">
    <property type="entry name" value="ZF_FPG_2"/>
    <property type="match status" value="1"/>
</dbReference>
<feature type="active site" description="Schiff-base intermediate with DNA" evidence="15">
    <location>
        <position position="2"/>
    </location>
</feature>
<dbReference type="InterPro" id="IPR020629">
    <property type="entry name" value="FPG_Glyclase"/>
</dbReference>
<feature type="binding site" evidence="15">
    <location>
        <position position="107"/>
    </location>
    <ligand>
        <name>DNA</name>
        <dbReference type="ChEBI" id="CHEBI:16991"/>
    </ligand>
</feature>
<dbReference type="Gene3D" id="1.10.8.50">
    <property type="match status" value="1"/>
</dbReference>
<dbReference type="GO" id="GO:0006284">
    <property type="term" value="P:base-excision repair"/>
    <property type="evidence" value="ECO:0007669"/>
    <property type="project" value="InterPro"/>
</dbReference>
<dbReference type="GO" id="GO:0008270">
    <property type="term" value="F:zinc ion binding"/>
    <property type="evidence" value="ECO:0007669"/>
    <property type="project" value="UniProtKB-UniRule"/>
</dbReference>
<dbReference type="Pfam" id="PF06827">
    <property type="entry name" value="zf-FPG_IleRS"/>
    <property type="match status" value="1"/>
</dbReference>
<dbReference type="InterPro" id="IPR010663">
    <property type="entry name" value="Znf_FPG/IleRS"/>
</dbReference>
<dbReference type="CDD" id="cd08966">
    <property type="entry name" value="EcFpg-like_N"/>
    <property type="match status" value="1"/>
</dbReference>
<feature type="binding site" evidence="15">
    <location>
        <position position="148"/>
    </location>
    <ligand>
        <name>DNA</name>
        <dbReference type="ChEBI" id="CHEBI:16991"/>
    </ligand>
</feature>
<keyword evidence="9 15" id="KW-0238">DNA-binding</keyword>
<evidence type="ECO:0000256" key="14">
    <source>
        <dbReference type="ARBA" id="ARBA00044632"/>
    </source>
</evidence>
<evidence type="ECO:0000256" key="8">
    <source>
        <dbReference type="ARBA" id="ARBA00022833"/>
    </source>
</evidence>
<dbReference type="Proteomes" id="UP000093391">
    <property type="component" value="Chromosome"/>
</dbReference>
<dbReference type="Pfam" id="PF01149">
    <property type="entry name" value="Fapy_DNA_glyco"/>
    <property type="match status" value="1"/>
</dbReference>
<dbReference type="PANTHER" id="PTHR22993:SF9">
    <property type="entry name" value="FORMAMIDOPYRIMIDINE-DNA GLYCOSYLASE"/>
    <property type="match status" value="1"/>
</dbReference>
<dbReference type="STRING" id="1789224.BFG52_03505"/>
<evidence type="ECO:0000256" key="4">
    <source>
        <dbReference type="ARBA" id="ARBA00022723"/>
    </source>
</evidence>
<dbReference type="KEGG" id="ala:BFG52_03505"/>
<protein>
    <recommendedName>
        <fullName evidence="15">Formamidopyrimidine-DNA glycosylase</fullName>
        <shortName evidence="15">Fapy-DNA glycosylase</shortName>
        <ecNumber evidence="15">3.2.2.23</ecNumber>
    </recommendedName>
    <alternativeName>
        <fullName evidence="15">DNA-(apurinic or apyrimidinic site) lyase MutM</fullName>
        <shortName evidence="15">AP lyase MutM</shortName>
        <ecNumber evidence="15">4.2.99.18</ecNumber>
    </alternativeName>
</protein>
<evidence type="ECO:0000259" key="16">
    <source>
        <dbReference type="PROSITE" id="PS51066"/>
    </source>
</evidence>
<keyword evidence="7 15" id="KW-0378">Hydrolase</keyword>
<dbReference type="Pfam" id="PF06831">
    <property type="entry name" value="H2TH"/>
    <property type="match status" value="1"/>
</dbReference>
<gene>
    <name evidence="15" type="primary">mutM</name>
    <name evidence="15" type="synonym">fpg</name>
    <name evidence="18" type="ORF">BFG52_03505</name>
</gene>
<evidence type="ECO:0000256" key="7">
    <source>
        <dbReference type="ARBA" id="ARBA00022801"/>
    </source>
</evidence>
<evidence type="ECO:0000256" key="6">
    <source>
        <dbReference type="ARBA" id="ARBA00022771"/>
    </source>
</evidence>
<keyword evidence="12 15" id="KW-0511">Multifunctional enzyme</keyword>
<dbReference type="EMBL" id="CP016895">
    <property type="protein sequence ID" value="AOA57510.1"/>
    <property type="molecule type" value="Genomic_DNA"/>
</dbReference>
<dbReference type="EC" id="4.2.99.18" evidence="15"/>
<keyword evidence="4 15" id="KW-0479">Metal-binding</keyword>
<evidence type="ECO:0000256" key="5">
    <source>
        <dbReference type="ARBA" id="ARBA00022763"/>
    </source>
</evidence>
<dbReference type="AlphaFoldDB" id="A0A1B2LX49"/>
<dbReference type="RefSeq" id="WP_067552696.1">
    <property type="nucleotide sequence ID" value="NZ_CP016895.1"/>
</dbReference>
<dbReference type="NCBIfam" id="NF002211">
    <property type="entry name" value="PRK01103.1"/>
    <property type="match status" value="1"/>
</dbReference>
<evidence type="ECO:0000256" key="12">
    <source>
        <dbReference type="ARBA" id="ARBA00023268"/>
    </source>
</evidence>
<keyword evidence="13 15" id="KW-0326">Glycosidase</keyword>
<dbReference type="SMART" id="SM00898">
    <property type="entry name" value="Fapy_DNA_glyco"/>
    <property type="match status" value="1"/>
</dbReference>
<dbReference type="PANTHER" id="PTHR22993">
    <property type="entry name" value="FORMAMIDOPYRIMIDINE-DNA GLYCOSYLASE"/>
    <property type="match status" value="1"/>
</dbReference>
<dbReference type="InterPro" id="IPR015886">
    <property type="entry name" value="H2TH_FPG"/>
</dbReference>
<feature type="active site" description="Proton donor; for beta-elimination activity" evidence="15">
    <location>
        <position position="56"/>
    </location>
</feature>
<feature type="active site" description="Proton donor" evidence="15">
    <location>
        <position position="3"/>
    </location>
</feature>
<evidence type="ECO:0000256" key="2">
    <source>
        <dbReference type="ARBA" id="ARBA00009409"/>
    </source>
</evidence>
<keyword evidence="6 15" id="KW-0863">Zinc-finger</keyword>
<dbReference type="SUPFAM" id="SSF57716">
    <property type="entry name" value="Glucocorticoid receptor-like (DNA-binding domain)"/>
    <property type="match status" value="1"/>
</dbReference>
<evidence type="ECO:0000256" key="15">
    <source>
        <dbReference type="HAMAP-Rule" id="MF_00103"/>
    </source>
</evidence>
<evidence type="ECO:0000313" key="18">
    <source>
        <dbReference type="EMBL" id="AOA57510.1"/>
    </source>
</evidence>
<dbReference type="HAMAP" id="MF_00103">
    <property type="entry name" value="Fapy_DNA_glycosyl"/>
    <property type="match status" value="1"/>
</dbReference>
<dbReference type="InterPro" id="IPR012319">
    <property type="entry name" value="FPG_cat"/>
</dbReference>
<evidence type="ECO:0000256" key="3">
    <source>
        <dbReference type="ARBA" id="ARBA00011245"/>
    </source>
</evidence>
<dbReference type="NCBIfam" id="TIGR00577">
    <property type="entry name" value="fpg"/>
    <property type="match status" value="1"/>
</dbReference>
<name>A0A1B2LX49_9GAMM</name>
<reference evidence="18 19" key="1">
    <citation type="submission" date="2016-08" db="EMBL/GenBank/DDBJ databases">
        <authorList>
            <person name="Seilhamer J.J."/>
        </authorList>
    </citation>
    <scope>NUCLEOTIDE SEQUENCE [LARGE SCALE GENOMIC DNA]</scope>
    <source>
        <strain evidence="18 19">BRTC-1</strain>
    </source>
</reference>
<organism evidence="18 19">
    <name type="scientific">Acinetobacter larvae</name>
    <dbReference type="NCBI Taxonomy" id="1789224"/>
    <lineage>
        <taxon>Bacteria</taxon>
        <taxon>Pseudomonadati</taxon>
        <taxon>Pseudomonadota</taxon>
        <taxon>Gammaproteobacteria</taxon>
        <taxon>Moraxellales</taxon>
        <taxon>Moraxellaceae</taxon>
        <taxon>Acinetobacter</taxon>
    </lineage>
</organism>
<evidence type="ECO:0000259" key="17">
    <source>
        <dbReference type="PROSITE" id="PS51068"/>
    </source>
</evidence>
<evidence type="ECO:0000256" key="13">
    <source>
        <dbReference type="ARBA" id="ARBA00023295"/>
    </source>
</evidence>
<accession>A0A1B2LX49</accession>
<dbReference type="FunFam" id="1.10.8.50:FF:000003">
    <property type="entry name" value="Formamidopyrimidine-DNA glycosylase"/>
    <property type="match status" value="1"/>
</dbReference>
<comment type="cofactor">
    <cofactor evidence="15">
        <name>Zn(2+)</name>
        <dbReference type="ChEBI" id="CHEBI:29105"/>
    </cofactor>
    <text evidence="15">Binds 1 zinc ion per subunit.</text>
</comment>
<evidence type="ECO:0000256" key="10">
    <source>
        <dbReference type="ARBA" id="ARBA00023204"/>
    </source>
</evidence>
<feature type="domain" description="FPG-type" evidence="16">
    <location>
        <begin position="233"/>
        <end position="267"/>
    </location>
</feature>
<dbReference type="SUPFAM" id="SSF81624">
    <property type="entry name" value="N-terminal domain of MutM-like DNA repair proteins"/>
    <property type="match status" value="1"/>
</dbReference>
<keyword evidence="5 15" id="KW-0227">DNA damage</keyword>
<proteinExistence type="inferred from homology"/>
<comment type="catalytic activity">
    <reaction evidence="14 15">
        <text>2'-deoxyribonucleotide-(2'-deoxyribose 5'-phosphate)-2'-deoxyribonucleotide-DNA = a 3'-end 2'-deoxyribonucleotide-(2,3-dehydro-2,3-deoxyribose 5'-phosphate)-DNA + a 5'-end 5'-phospho-2'-deoxyribonucleoside-DNA + H(+)</text>
        <dbReference type="Rhea" id="RHEA:66592"/>
        <dbReference type="Rhea" id="RHEA-COMP:13180"/>
        <dbReference type="Rhea" id="RHEA-COMP:16897"/>
        <dbReference type="Rhea" id="RHEA-COMP:17067"/>
        <dbReference type="ChEBI" id="CHEBI:15378"/>
        <dbReference type="ChEBI" id="CHEBI:136412"/>
        <dbReference type="ChEBI" id="CHEBI:157695"/>
        <dbReference type="ChEBI" id="CHEBI:167181"/>
        <dbReference type="EC" id="4.2.99.18"/>
    </reaction>
</comment>
<dbReference type="InterPro" id="IPR035937">
    <property type="entry name" value="FPG_N"/>
</dbReference>
<dbReference type="PROSITE" id="PS51068">
    <property type="entry name" value="FPG_CAT"/>
    <property type="match status" value="1"/>
</dbReference>
<keyword evidence="11 15" id="KW-0456">Lyase</keyword>
<comment type="similarity">
    <text evidence="2 15">Belongs to the FPG family.</text>
</comment>
<dbReference type="InterPro" id="IPR000214">
    <property type="entry name" value="Znf_DNA_glyclase/AP_lyase"/>
</dbReference>